<dbReference type="Proteomes" id="UP000199068">
    <property type="component" value="Unassembled WGS sequence"/>
</dbReference>
<evidence type="ECO:0000313" key="2">
    <source>
        <dbReference type="EMBL" id="SDL71881.1"/>
    </source>
</evidence>
<dbReference type="GO" id="GO:0009228">
    <property type="term" value="P:thiamine biosynthetic process"/>
    <property type="evidence" value="ECO:0007669"/>
    <property type="project" value="InterPro"/>
</dbReference>
<dbReference type="SUPFAM" id="SSF53850">
    <property type="entry name" value="Periplasmic binding protein-like II"/>
    <property type="match status" value="1"/>
</dbReference>
<dbReference type="STRING" id="1121325.SAMN04515677_103168"/>
<sequence>MKLKKLVSLGLISALTISTLSGCSNNKKSEDKKSNEEKVTMVLDWTPNTNHTGLFVALENGYYKEQGLDVDIIQPPEGGASTLVATQKADFGISYQEEVTFAKTSDDPLPIKAVATVIQHNTSGFAAPKDKNIKSPKDFEGKVYGGWGSPAEDAILDAVMKKEGKDFKNLKVVNIGDDDFFTATSKNIDFAWIFEGWTGIEANQRGIELDYIPIGKVDKRLDYYTPLIISNEKLLKEKPDVAKKFLEATKKGYEYAIENPKEAAKILVKHAPEIDENLAIKSQEYLAKKYIDDASRWGEMKDSVWNNYTGFLKEYKLINKDLKPSEAYTNEFLPK</sequence>
<dbReference type="AlphaFoldDB" id="A0A1G9MD27"/>
<protein>
    <submittedName>
        <fullName evidence="2">ABC-type nitrate/sulfonate/bicarbonate transport system, substrate-binding protein</fullName>
    </submittedName>
</protein>
<organism evidence="2 3">
    <name type="scientific">Romboutsia lituseburensis DSM 797</name>
    <dbReference type="NCBI Taxonomy" id="1121325"/>
    <lineage>
        <taxon>Bacteria</taxon>
        <taxon>Bacillati</taxon>
        <taxon>Bacillota</taxon>
        <taxon>Clostridia</taxon>
        <taxon>Peptostreptococcales</taxon>
        <taxon>Peptostreptococcaceae</taxon>
        <taxon>Romboutsia</taxon>
    </lineage>
</organism>
<dbReference type="RefSeq" id="WP_092724872.1">
    <property type="nucleotide sequence ID" value="NZ_FNGW01000003.1"/>
</dbReference>
<name>A0A1G9MD27_9FIRM</name>
<keyword evidence="3" id="KW-1185">Reference proteome</keyword>
<evidence type="ECO:0000259" key="1">
    <source>
        <dbReference type="Pfam" id="PF09084"/>
    </source>
</evidence>
<dbReference type="InterPro" id="IPR027939">
    <property type="entry name" value="NMT1/THI5"/>
</dbReference>
<dbReference type="PROSITE" id="PS51257">
    <property type="entry name" value="PROKAR_LIPOPROTEIN"/>
    <property type="match status" value="1"/>
</dbReference>
<accession>A0A1G9MD27</accession>
<dbReference type="Pfam" id="PF09084">
    <property type="entry name" value="NMT1"/>
    <property type="match status" value="1"/>
</dbReference>
<dbReference type="EMBL" id="FNGW01000003">
    <property type="protein sequence ID" value="SDL71881.1"/>
    <property type="molecule type" value="Genomic_DNA"/>
</dbReference>
<dbReference type="Gene3D" id="3.40.190.10">
    <property type="entry name" value="Periplasmic binding protein-like II"/>
    <property type="match status" value="2"/>
</dbReference>
<dbReference type="PANTHER" id="PTHR31528">
    <property type="entry name" value="4-AMINO-5-HYDROXYMETHYL-2-METHYLPYRIMIDINE PHOSPHATE SYNTHASE THI11-RELATED"/>
    <property type="match status" value="1"/>
</dbReference>
<dbReference type="InterPro" id="IPR015168">
    <property type="entry name" value="SsuA/THI5"/>
</dbReference>
<gene>
    <name evidence="2" type="ORF">SAMN04515677_103168</name>
</gene>
<evidence type="ECO:0000313" key="3">
    <source>
        <dbReference type="Proteomes" id="UP000199068"/>
    </source>
</evidence>
<dbReference type="PANTHER" id="PTHR31528:SF3">
    <property type="entry name" value="THIAMINE BIOSYNTHESIS PROTEIN HI_0357-RELATED"/>
    <property type="match status" value="1"/>
</dbReference>
<proteinExistence type="predicted"/>
<reference evidence="2 3" key="1">
    <citation type="submission" date="2016-10" db="EMBL/GenBank/DDBJ databases">
        <authorList>
            <person name="de Groot N.N."/>
        </authorList>
    </citation>
    <scope>NUCLEOTIDE SEQUENCE [LARGE SCALE GENOMIC DNA]</scope>
    <source>
        <strain evidence="2 3">DSM 797</strain>
    </source>
</reference>
<feature type="domain" description="SsuA/THI5-like" evidence="1">
    <location>
        <begin position="48"/>
        <end position="263"/>
    </location>
</feature>